<evidence type="ECO:0008006" key="4">
    <source>
        <dbReference type="Google" id="ProtNLM"/>
    </source>
</evidence>
<keyword evidence="1" id="KW-0472">Membrane</keyword>
<protein>
    <recommendedName>
        <fullName evidence="4">DUF1772 domain-containing protein</fullName>
    </recommendedName>
</protein>
<proteinExistence type="predicted"/>
<dbReference type="Proteomes" id="UP000321058">
    <property type="component" value="Unassembled WGS sequence"/>
</dbReference>
<keyword evidence="1" id="KW-1133">Transmembrane helix</keyword>
<accession>A0A512N995</accession>
<reference evidence="2 3" key="1">
    <citation type="submission" date="2019-07" db="EMBL/GenBank/DDBJ databases">
        <title>Whole genome shotgun sequence of Reyranella soli NBRC 108950.</title>
        <authorList>
            <person name="Hosoyama A."/>
            <person name="Uohara A."/>
            <person name="Ohji S."/>
            <person name="Ichikawa N."/>
        </authorList>
    </citation>
    <scope>NUCLEOTIDE SEQUENCE [LARGE SCALE GENOMIC DNA]</scope>
    <source>
        <strain evidence="2 3">NBRC 108950</strain>
    </source>
</reference>
<keyword evidence="3" id="KW-1185">Reference proteome</keyword>
<sequence>MLIIVAVAAALACASVGGGLYEFSVVDPFWPKRPDLVQPSQGGISRKRFWIAIHVAFEVVLIAALVSAWSRPAVRTCLLVALASHGVMRVWSAFDFIPKALAFEKAAPGTVSEAAARRWTARSRLRLPLDLVTSGSLLWALVLAARTV</sequence>
<evidence type="ECO:0000313" key="2">
    <source>
        <dbReference type="EMBL" id="GEP55538.1"/>
    </source>
</evidence>
<evidence type="ECO:0000313" key="3">
    <source>
        <dbReference type="Proteomes" id="UP000321058"/>
    </source>
</evidence>
<dbReference type="AlphaFoldDB" id="A0A512N995"/>
<dbReference type="EMBL" id="BKAJ01000038">
    <property type="protein sequence ID" value="GEP55538.1"/>
    <property type="molecule type" value="Genomic_DNA"/>
</dbReference>
<keyword evidence="1" id="KW-0812">Transmembrane</keyword>
<organism evidence="2 3">
    <name type="scientific">Reyranella soli</name>
    <dbReference type="NCBI Taxonomy" id="1230389"/>
    <lineage>
        <taxon>Bacteria</taxon>
        <taxon>Pseudomonadati</taxon>
        <taxon>Pseudomonadota</taxon>
        <taxon>Alphaproteobacteria</taxon>
        <taxon>Hyphomicrobiales</taxon>
        <taxon>Reyranellaceae</taxon>
        <taxon>Reyranella</taxon>
    </lineage>
</organism>
<gene>
    <name evidence="2" type="ORF">RSO01_27040</name>
</gene>
<evidence type="ECO:0000256" key="1">
    <source>
        <dbReference type="SAM" id="Phobius"/>
    </source>
</evidence>
<name>A0A512N995_9HYPH</name>
<dbReference type="RefSeq" id="WP_147149621.1">
    <property type="nucleotide sequence ID" value="NZ_BKAJ01000038.1"/>
</dbReference>
<comment type="caution">
    <text evidence="2">The sequence shown here is derived from an EMBL/GenBank/DDBJ whole genome shotgun (WGS) entry which is preliminary data.</text>
</comment>
<feature type="transmembrane region" description="Helical" evidence="1">
    <location>
        <begin position="49"/>
        <end position="69"/>
    </location>
</feature>
<dbReference type="OrthoDB" id="4623405at2"/>